<proteinExistence type="inferred from homology"/>
<dbReference type="PANTHER" id="PTHR42776">
    <property type="entry name" value="SERINE PEPTIDASE S9 FAMILY MEMBER"/>
    <property type="match status" value="1"/>
</dbReference>
<dbReference type="Pfam" id="PF07676">
    <property type="entry name" value="PD40"/>
    <property type="match status" value="2"/>
</dbReference>
<dbReference type="FunFam" id="3.40.50.1820:FF:000028">
    <property type="entry name" value="S9 family peptidase"/>
    <property type="match status" value="1"/>
</dbReference>
<feature type="domain" description="Peptidase S9 prolyl oligopeptidase catalytic" evidence="6">
    <location>
        <begin position="471"/>
        <end position="678"/>
    </location>
</feature>
<evidence type="ECO:0000256" key="4">
    <source>
        <dbReference type="ARBA" id="ARBA00022801"/>
    </source>
</evidence>
<dbReference type="InterPro" id="IPR001375">
    <property type="entry name" value="Peptidase_S9_cat"/>
</dbReference>
<keyword evidence="4" id="KW-0378">Hydrolase</keyword>
<dbReference type="GO" id="GO:0006508">
    <property type="term" value="P:proteolysis"/>
    <property type="evidence" value="ECO:0007669"/>
    <property type="project" value="UniProtKB-KW"/>
</dbReference>
<dbReference type="GO" id="GO:0004252">
    <property type="term" value="F:serine-type endopeptidase activity"/>
    <property type="evidence" value="ECO:0007669"/>
    <property type="project" value="TreeGrafter"/>
</dbReference>
<comment type="caution">
    <text evidence="7">The sequence shown here is derived from an EMBL/GenBank/DDBJ whole genome shotgun (WGS) entry which is preliminary data.</text>
</comment>
<evidence type="ECO:0000313" key="7">
    <source>
        <dbReference type="EMBL" id="KKN38929.1"/>
    </source>
</evidence>
<evidence type="ECO:0000256" key="2">
    <source>
        <dbReference type="ARBA" id="ARBA00022670"/>
    </source>
</evidence>
<dbReference type="EMBL" id="LAZR01001794">
    <property type="protein sequence ID" value="KKN38929.1"/>
    <property type="molecule type" value="Genomic_DNA"/>
</dbReference>
<keyword evidence="2" id="KW-0645">Protease</keyword>
<dbReference type="InterPro" id="IPR011042">
    <property type="entry name" value="6-blade_b-propeller_TolB-like"/>
</dbReference>
<dbReference type="Gene3D" id="2.120.10.30">
    <property type="entry name" value="TolB, C-terminal domain"/>
    <property type="match status" value="2"/>
</dbReference>
<dbReference type="Pfam" id="PF26549">
    <property type="entry name" value="Tricorn_N"/>
    <property type="match status" value="1"/>
</dbReference>
<organism evidence="7">
    <name type="scientific">marine sediment metagenome</name>
    <dbReference type="NCBI Taxonomy" id="412755"/>
    <lineage>
        <taxon>unclassified sequences</taxon>
        <taxon>metagenomes</taxon>
        <taxon>ecological metagenomes</taxon>
    </lineage>
</organism>
<keyword evidence="3" id="KW-0732">Signal</keyword>
<evidence type="ECO:0000256" key="1">
    <source>
        <dbReference type="ARBA" id="ARBA00010040"/>
    </source>
</evidence>
<evidence type="ECO:0000256" key="3">
    <source>
        <dbReference type="ARBA" id="ARBA00022729"/>
    </source>
</evidence>
<dbReference type="SUPFAM" id="SSF53474">
    <property type="entry name" value="alpha/beta-Hydrolases"/>
    <property type="match status" value="1"/>
</dbReference>
<dbReference type="PANTHER" id="PTHR42776:SF13">
    <property type="entry name" value="DIPEPTIDYL-PEPTIDASE 5"/>
    <property type="match status" value="1"/>
</dbReference>
<dbReference type="SUPFAM" id="SSF82171">
    <property type="entry name" value="DPP6 N-terminal domain-like"/>
    <property type="match status" value="1"/>
</dbReference>
<protein>
    <recommendedName>
        <fullName evidence="6">Peptidase S9 prolyl oligopeptidase catalytic domain-containing protein</fullName>
    </recommendedName>
</protein>
<comment type="similarity">
    <text evidence="1">Belongs to the peptidase S9C family.</text>
</comment>
<dbReference type="InterPro" id="IPR029058">
    <property type="entry name" value="AB_hydrolase_fold"/>
</dbReference>
<dbReference type="Pfam" id="PF00326">
    <property type="entry name" value="Peptidase_S9"/>
    <property type="match status" value="1"/>
</dbReference>
<keyword evidence="5" id="KW-0720">Serine protease</keyword>
<reference evidence="7" key="1">
    <citation type="journal article" date="2015" name="Nature">
        <title>Complex archaea that bridge the gap between prokaryotes and eukaryotes.</title>
        <authorList>
            <person name="Spang A."/>
            <person name="Saw J.H."/>
            <person name="Jorgensen S.L."/>
            <person name="Zaremba-Niedzwiedzka K."/>
            <person name="Martijn J."/>
            <person name="Lind A.E."/>
            <person name="van Eijk R."/>
            <person name="Schleper C."/>
            <person name="Guy L."/>
            <person name="Ettema T.J."/>
        </authorList>
    </citation>
    <scope>NUCLEOTIDE SEQUENCE</scope>
</reference>
<evidence type="ECO:0000256" key="5">
    <source>
        <dbReference type="ARBA" id="ARBA00022825"/>
    </source>
</evidence>
<name>A0A0F9Q8W7_9ZZZZ</name>
<evidence type="ECO:0000259" key="6">
    <source>
        <dbReference type="Pfam" id="PF00326"/>
    </source>
</evidence>
<dbReference type="AlphaFoldDB" id="A0A0F9Q8W7"/>
<dbReference type="Gene3D" id="3.40.50.1820">
    <property type="entry name" value="alpha/beta hydrolase"/>
    <property type="match status" value="1"/>
</dbReference>
<sequence length="678" mass="77257">MKKTNIFILMLLLIALYIQSAPSTRPLTFDDFIRLKRVSDPQISPKGDLIAFVVTEMNKEENTSNSDIWIIPSRGGEPWRLTSSPKADSNPRWSPDGKKIAFISARKDSPQIWMIDPKGGEAYQLTTISTGASGVTWSPTGKNLAFVSSIYPDCKSDECNKEKEKKKKESLVKAQIFDHLLFRHWNSWQDGKRSHLFVVPAEGGKAVDVTPGDFDTPPISLGSRLDYAFSPKGEQICFVRNIDPELKISLGTNNDLFVTSVQGGKIERVTENRANDNSPHYSPDGRYIAYRAMARPGFEADKYSLILYDRNNQKEINLTENLDRSVNEILWSHDSTSLYITFEEKGRISLARISPKNKKTERILEGHHIGSPSLTPDGRKLVFLKQAINQPAEVFSLDLRTKKLNQLTTMNSKLLSKLKMNRAEEFWFEGAEGDKVHGFLVKPPFFDPSKKYPLVMLIHGGPQGAWSDNFHFRWNAQMFAAPGYVTAMINFHGSTGYGQSFTDSISGDWGGNPYEDIMGGLDYLLAKYDFLDKNRLAAAGGSYGGYMVSWIEGHNNRFNCLISHAGVYDLRSMHGATEEFWFPEWDLKGTPWTNKEMYEKWSPSFYVKNFKTPCLVIHGQNDFRVPVTQGFQFFTSLQRMKVPSKMLYFPDEDHFVQKPQNAELWWKTVHEWLAKYLK</sequence>
<gene>
    <name evidence="7" type="ORF">LCGC14_0748560</name>
</gene>
<dbReference type="InterPro" id="IPR011659">
    <property type="entry name" value="WD40"/>
</dbReference>
<accession>A0A0F9Q8W7</accession>